<dbReference type="EMBL" id="MFEO01000023">
    <property type="protein sequence ID" value="OGE89301.1"/>
    <property type="molecule type" value="Genomic_DNA"/>
</dbReference>
<protein>
    <recommendedName>
        <fullName evidence="1">NodB homology domain-containing protein</fullName>
    </recommendedName>
</protein>
<sequence>MNDTNYAQLAKEAIRHATGIEPSASPLLTSLGYHLTIHSQPRHERLMRLGFEATVAKLPFSIRYPITNLMKKIRNPKSTVPIASMKDLFGYNLVRDLIKNDIPKFFYEGSKGVIVLTHDVDNLVGWNMLPEALKDLRSRHLPATFNFLTRADYPLDYTVLDRLATAGHEIGLHGSTHDIALAFRSEASILQTLRRGRTALQERPSGFRSPAFSVSHALFKALDGAGFVYDSSIQVASTFYHSTSFPFPYRLPGFDLIELPLTFNDDMVVRDAPLSDQGSLRVFSELLDDTLAVGGVFVANIHPHNLVGRMGLYESILELVQEKKSAGTRVTTAGQIVDIFGSRLAQ</sequence>
<evidence type="ECO:0000313" key="2">
    <source>
        <dbReference type="EMBL" id="OGE89301.1"/>
    </source>
</evidence>
<feature type="domain" description="NodB homology" evidence="1">
    <location>
        <begin position="109"/>
        <end position="227"/>
    </location>
</feature>
<gene>
    <name evidence="2" type="ORF">A2722_02820</name>
</gene>
<dbReference type="SUPFAM" id="SSF88713">
    <property type="entry name" value="Glycoside hydrolase/deacetylase"/>
    <property type="match status" value="1"/>
</dbReference>
<reference evidence="2 3" key="1">
    <citation type="journal article" date="2016" name="Nat. Commun.">
        <title>Thousands of microbial genomes shed light on interconnected biogeochemical processes in an aquifer system.</title>
        <authorList>
            <person name="Anantharaman K."/>
            <person name="Brown C.T."/>
            <person name="Hug L.A."/>
            <person name="Sharon I."/>
            <person name="Castelle C.J."/>
            <person name="Probst A.J."/>
            <person name="Thomas B.C."/>
            <person name="Singh A."/>
            <person name="Wilkins M.J."/>
            <person name="Karaoz U."/>
            <person name="Brodie E.L."/>
            <person name="Williams K.H."/>
            <person name="Hubbard S.S."/>
            <person name="Banfield J.F."/>
        </authorList>
    </citation>
    <scope>NUCLEOTIDE SEQUENCE [LARGE SCALE GENOMIC DNA]</scope>
</reference>
<dbReference type="STRING" id="1817828.A2722_02820"/>
<dbReference type="PANTHER" id="PTHR47561">
    <property type="entry name" value="POLYSACCHARIDE DEACETYLASE FAMILY PROTEIN (AFU_ORTHOLOGUE AFUA_6G05030)"/>
    <property type="match status" value="1"/>
</dbReference>
<dbReference type="GO" id="GO:0016810">
    <property type="term" value="F:hydrolase activity, acting on carbon-nitrogen (but not peptide) bonds"/>
    <property type="evidence" value="ECO:0007669"/>
    <property type="project" value="InterPro"/>
</dbReference>
<comment type="caution">
    <text evidence="2">The sequence shown here is derived from an EMBL/GenBank/DDBJ whole genome shotgun (WGS) entry which is preliminary data.</text>
</comment>
<evidence type="ECO:0000259" key="1">
    <source>
        <dbReference type="Pfam" id="PF01522"/>
    </source>
</evidence>
<dbReference type="Pfam" id="PF01522">
    <property type="entry name" value="Polysacc_deac_1"/>
    <property type="match status" value="1"/>
</dbReference>
<dbReference type="Gene3D" id="3.20.20.370">
    <property type="entry name" value="Glycoside hydrolase/deacetylase"/>
    <property type="match status" value="1"/>
</dbReference>
<dbReference type="PANTHER" id="PTHR47561:SF1">
    <property type="entry name" value="POLYSACCHARIDE DEACETYLASE FAMILY PROTEIN (AFU_ORTHOLOGUE AFUA_6G05030)"/>
    <property type="match status" value="1"/>
</dbReference>
<organism evidence="2 3">
    <name type="scientific">Candidatus Doudnabacteria bacterium RIFCSPHIGHO2_01_FULL_50_11</name>
    <dbReference type="NCBI Taxonomy" id="1817828"/>
    <lineage>
        <taxon>Bacteria</taxon>
        <taxon>Candidatus Doudnaibacteriota</taxon>
    </lineage>
</organism>
<dbReference type="GO" id="GO:0005975">
    <property type="term" value="P:carbohydrate metabolic process"/>
    <property type="evidence" value="ECO:0007669"/>
    <property type="project" value="InterPro"/>
</dbReference>
<evidence type="ECO:0000313" key="3">
    <source>
        <dbReference type="Proteomes" id="UP000178377"/>
    </source>
</evidence>
<proteinExistence type="predicted"/>
<dbReference type="InterPro" id="IPR011330">
    <property type="entry name" value="Glyco_hydro/deAcase_b/a-brl"/>
</dbReference>
<dbReference type="AlphaFoldDB" id="A0A1F5PHA4"/>
<dbReference type="InterPro" id="IPR002509">
    <property type="entry name" value="NODB_dom"/>
</dbReference>
<name>A0A1F5PHA4_9BACT</name>
<dbReference type="Proteomes" id="UP000178377">
    <property type="component" value="Unassembled WGS sequence"/>
</dbReference>
<accession>A0A1F5PHA4</accession>